<evidence type="ECO:0000256" key="18">
    <source>
        <dbReference type="HAMAP-Rule" id="MF_00079"/>
    </source>
</evidence>
<dbReference type="NCBIfam" id="TIGR00070">
    <property type="entry name" value="hisG"/>
    <property type="match status" value="1"/>
</dbReference>
<evidence type="ECO:0000256" key="14">
    <source>
        <dbReference type="ARBA" id="ARBA00022840"/>
    </source>
</evidence>
<evidence type="ECO:0000313" key="22">
    <source>
        <dbReference type="Proteomes" id="UP000185812"/>
    </source>
</evidence>
<organism evidence="21 22">
    <name type="scientific">Rhodothermus profundi</name>
    <dbReference type="NCBI Taxonomy" id="633813"/>
    <lineage>
        <taxon>Bacteria</taxon>
        <taxon>Pseudomonadati</taxon>
        <taxon>Rhodothermota</taxon>
        <taxon>Rhodothermia</taxon>
        <taxon>Rhodothermales</taxon>
        <taxon>Rhodothermaceae</taxon>
        <taxon>Rhodothermus</taxon>
    </lineage>
</organism>
<keyword evidence="13 18" id="KW-0547">Nucleotide-binding</keyword>
<dbReference type="GO" id="GO:0000287">
    <property type="term" value="F:magnesium ion binding"/>
    <property type="evidence" value="ECO:0007669"/>
    <property type="project" value="UniProtKB-UniRule"/>
</dbReference>
<sequence>MAVEVATQTQTQQAEEPPRRVLRLGLPKGSLQQATLELLEKAGFKFSIRERSYFPSTDDEELSAMLVRAQEMARYVEDGVFDAGITGKDWVLETGADVVTVADLIYSKQSMRPVRWVLAVAENSDIRSVQDLQGKRIATEVVNLTRRWLAERGVEAEVEFSWGATEAKCPELVDAIVEVTETGASLRANRLRILEVLMESNTQLIANKQAWQDPWKRRKIENIAMLMEGAIRAENRVGLKMNARKADVEKIIRMLPAMRRPTISPLAADGEEWVAIETIIEEKEVRRLIPELKRAGAEGIIEYPLNKVIP</sequence>
<dbReference type="GO" id="GO:0005524">
    <property type="term" value="F:ATP binding"/>
    <property type="evidence" value="ECO:0007669"/>
    <property type="project" value="UniProtKB-KW"/>
</dbReference>
<keyword evidence="22" id="KW-1185">Reference proteome</keyword>
<comment type="catalytic activity">
    <reaction evidence="1 18">
        <text>1-(5-phospho-beta-D-ribosyl)-ATP + diphosphate = 5-phospho-alpha-D-ribose 1-diphosphate + ATP</text>
        <dbReference type="Rhea" id="RHEA:18473"/>
        <dbReference type="ChEBI" id="CHEBI:30616"/>
        <dbReference type="ChEBI" id="CHEBI:33019"/>
        <dbReference type="ChEBI" id="CHEBI:58017"/>
        <dbReference type="ChEBI" id="CHEBI:73183"/>
        <dbReference type="EC" id="2.4.2.17"/>
    </reaction>
</comment>
<evidence type="ECO:0000256" key="9">
    <source>
        <dbReference type="ARBA" id="ARBA00022605"/>
    </source>
</evidence>
<dbReference type="CDD" id="cd13593">
    <property type="entry name" value="PBP2_HisGL3"/>
    <property type="match status" value="1"/>
</dbReference>
<evidence type="ECO:0000256" key="12">
    <source>
        <dbReference type="ARBA" id="ARBA00022723"/>
    </source>
</evidence>
<evidence type="ECO:0000256" key="17">
    <source>
        <dbReference type="ARBA" id="ARBA00024861"/>
    </source>
</evidence>
<keyword evidence="9 18" id="KW-0028">Amino-acid biosynthesis</keyword>
<evidence type="ECO:0000256" key="6">
    <source>
        <dbReference type="ARBA" id="ARBA00011946"/>
    </source>
</evidence>
<dbReference type="UniPathway" id="UPA00031">
    <property type="reaction ID" value="UER00006"/>
</dbReference>
<evidence type="ECO:0000256" key="2">
    <source>
        <dbReference type="ARBA" id="ARBA00001946"/>
    </source>
</evidence>
<evidence type="ECO:0000313" key="21">
    <source>
        <dbReference type="EMBL" id="SHK19404.1"/>
    </source>
</evidence>
<comment type="activity regulation">
    <text evidence="18">Feedback inhibited by histidine.</text>
</comment>
<evidence type="ECO:0000256" key="1">
    <source>
        <dbReference type="ARBA" id="ARBA00000915"/>
    </source>
</evidence>
<evidence type="ECO:0000256" key="8">
    <source>
        <dbReference type="ARBA" id="ARBA00022490"/>
    </source>
</evidence>
<name>A0A1M6QGG6_9BACT</name>
<evidence type="ECO:0000256" key="11">
    <source>
        <dbReference type="ARBA" id="ARBA00022679"/>
    </source>
</evidence>
<dbReference type="SUPFAM" id="SSF53850">
    <property type="entry name" value="Periplasmic binding protein-like II"/>
    <property type="match status" value="1"/>
</dbReference>
<protein>
    <recommendedName>
        <fullName evidence="7 18">ATP phosphoribosyltransferase</fullName>
        <shortName evidence="18">ATP-PRT</shortName>
        <shortName evidence="18">ATP-PRTase</shortName>
        <ecNumber evidence="6 18">2.4.2.17</ecNumber>
    </recommendedName>
</protein>
<dbReference type="HAMAP" id="MF_00079">
    <property type="entry name" value="HisG_Long"/>
    <property type="match status" value="1"/>
</dbReference>
<dbReference type="EMBL" id="FRAU01000001">
    <property type="protein sequence ID" value="SHK19404.1"/>
    <property type="molecule type" value="Genomic_DNA"/>
</dbReference>
<gene>
    <name evidence="18" type="primary">hisG</name>
    <name evidence="21" type="ORF">SAMN04488087_0615</name>
</gene>
<comment type="similarity">
    <text evidence="5 18">Belongs to the ATP phosphoribosyltransferase family. Long subfamily.</text>
</comment>
<comment type="subcellular location">
    <subcellularLocation>
        <location evidence="3 18">Cytoplasm</location>
    </subcellularLocation>
</comment>
<dbReference type="GO" id="GO:0003879">
    <property type="term" value="F:ATP phosphoribosyltransferase activity"/>
    <property type="evidence" value="ECO:0007669"/>
    <property type="project" value="UniProtKB-UniRule"/>
</dbReference>
<keyword evidence="12 18" id="KW-0479">Metal-binding</keyword>
<evidence type="ECO:0000256" key="5">
    <source>
        <dbReference type="ARBA" id="ARBA00007955"/>
    </source>
</evidence>
<evidence type="ECO:0000256" key="4">
    <source>
        <dbReference type="ARBA" id="ARBA00004667"/>
    </source>
</evidence>
<dbReference type="InterPro" id="IPR011322">
    <property type="entry name" value="N-reg_PII-like_a/b"/>
</dbReference>
<dbReference type="Gene3D" id="3.30.70.120">
    <property type="match status" value="1"/>
</dbReference>
<dbReference type="NCBIfam" id="TIGR03455">
    <property type="entry name" value="HisG_C-term"/>
    <property type="match status" value="1"/>
</dbReference>
<dbReference type="SUPFAM" id="SSF54913">
    <property type="entry name" value="GlnB-like"/>
    <property type="match status" value="1"/>
</dbReference>
<dbReference type="FunFam" id="3.30.70.120:FF:000002">
    <property type="entry name" value="ATP phosphoribosyltransferase"/>
    <property type="match status" value="1"/>
</dbReference>
<evidence type="ECO:0000256" key="7">
    <source>
        <dbReference type="ARBA" id="ARBA00020998"/>
    </source>
</evidence>
<dbReference type="Pfam" id="PF08029">
    <property type="entry name" value="HisG_C"/>
    <property type="match status" value="1"/>
</dbReference>
<dbReference type="InterPro" id="IPR013115">
    <property type="entry name" value="HisG_C"/>
</dbReference>
<comment type="cofactor">
    <cofactor evidence="2 18">
        <name>Mg(2+)</name>
        <dbReference type="ChEBI" id="CHEBI:18420"/>
    </cofactor>
</comment>
<dbReference type="GO" id="GO:0005737">
    <property type="term" value="C:cytoplasm"/>
    <property type="evidence" value="ECO:0007669"/>
    <property type="project" value="UniProtKB-SubCell"/>
</dbReference>
<keyword evidence="11 18" id="KW-0808">Transferase</keyword>
<comment type="function">
    <text evidence="17 18">Catalyzes the condensation of ATP and 5-phosphoribose 1-diphosphate to form N'-(5'-phosphoribosyl)-ATP (PR-ATP). Has a crucial role in the pathway because the rate of histidine biosynthesis seems to be controlled primarily by regulation of HisG enzymatic activity.</text>
</comment>
<keyword evidence="15 18" id="KW-0460">Magnesium</keyword>
<accession>A0A1M6QGG6</accession>
<evidence type="ECO:0000256" key="15">
    <source>
        <dbReference type="ARBA" id="ARBA00022842"/>
    </source>
</evidence>
<dbReference type="Pfam" id="PF01634">
    <property type="entry name" value="HisG"/>
    <property type="match status" value="1"/>
</dbReference>
<dbReference type="STRING" id="633813.SAMN04488087_0615"/>
<keyword evidence="8 18" id="KW-0963">Cytoplasm</keyword>
<keyword evidence="16 18" id="KW-0368">Histidine biosynthesis</keyword>
<feature type="domain" description="Histidine biosynthesis HisG C-terminal" evidence="20">
    <location>
        <begin position="233"/>
        <end position="307"/>
    </location>
</feature>
<reference evidence="22" key="1">
    <citation type="submission" date="2016-11" db="EMBL/GenBank/DDBJ databases">
        <authorList>
            <person name="Varghese N."/>
            <person name="Submissions S."/>
        </authorList>
    </citation>
    <scope>NUCLEOTIDE SEQUENCE [LARGE SCALE GENOMIC DNA]</scope>
    <source>
        <strain evidence="22">DSM 22212</strain>
    </source>
</reference>
<dbReference type="Proteomes" id="UP000185812">
    <property type="component" value="Unassembled WGS sequence"/>
</dbReference>
<dbReference type="RefSeq" id="WP_072714457.1">
    <property type="nucleotide sequence ID" value="NZ_FRAU01000001.1"/>
</dbReference>
<evidence type="ECO:0000256" key="16">
    <source>
        <dbReference type="ARBA" id="ARBA00023102"/>
    </source>
</evidence>
<evidence type="ECO:0000256" key="10">
    <source>
        <dbReference type="ARBA" id="ARBA00022676"/>
    </source>
</evidence>
<dbReference type="PANTHER" id="PTHR21403:SF10">
    <property type="entry name" value="ATP PHOSPHORIBOSYLTRANSFERASE"/>
    <property type="match status" value="1"/>
</dbReference>
<proteinExistence type="inferred from homology"/>
<evidence type="ECO:0000259" key="19">
    <source>
        <dbReference type="Pfam" id="PF01634"/>
    </source>
</evidence>
<feature type="domain" description="ATP phosphoribosyltransferase catalytic" evidence="19">
    <location>
        <begin position="68"/>
        <end position="228"/>
    </location>
</feature>
<dbReference type="GO" id="GO:0000105">
    <property type="term" value="P:L-histidine biosynthetic process"/>
    <property type="evidence" value="ECO:0007669"/>
    <property type="project" value="UniProtKB-UniRule"/>
</dbReference>
<comment type="pathway">
    <text evidence="4 18">Amino-acid biosynthesis; L-histidine biosynthesis; L-histidine from 5-phospho-alpha-D-ribose 1-diphosphate: step 1/9.</text>
</comment>
<dbReference type="EC" id="2.4.2.17" evidence="6 18"/>
<dbReference type="InterPro" id="IPR013820">
    <property type="entry name" value="ATP_PRibTrfase_cat"/>
</dbReference>
<dbReference type="OrthoDB" id="9801867at2"/>
<dbReference type="InterPro" id="IPR001348">
    <property type="entry name" value="ATP_PRibTrfase_HisG"/>
</dbReference>
<evidence type="ECO:0000256" key="13">
    <source>
        <dbReference type="ARBA" id="ARBA00022741"/>
    </source>
</evidence>
<evidence type="ECO:0000256" key="3">
    <source>
        <dbReference type="ARBA" id="ARBA00004496"/>
    </source>
</evidence>
<keyword evidence="10 18" id="KW-0328">Glycosyltransferase</keyword>
<dbReference type="InterPro" id="IPR015867">
    <property type="entry name" value="N-reg_PII/ATP_PRibTrfase_C"/>
</dbReference>
<keyword evidence="14 18" id="KW-0067">ATP-binding</keyword>
<dbReference type="PANTHER" id="PTHR21403">
    <property type="entry name" value="ATP PHOSPHORIBOSYLTRANSFERASE ATP-PRTASE"/>
    <property type="match status" value="1"/>
</dbReference>
<dbReference type="AlphaFoldDB" id="A0A1M6QGG6"/>
<dbReference type="Gene3D" id="3.40.190.10">
    <property type="entry name" value="Periplasmic binding protein-like II"/>
    <property type="match status" value="2"/>
</dbReference>
<dbReference type="InterPro" id="IPR020621">
    <property type="entry name" value="ATP-PRT_HisG_long"/>
</dbReference>
<evidence type="ECO:0000259" key="20">
    <source>
        <dbReference type="Pfam" id="PF08029"/>
    </source>
</evidence>